<organism evidence="3 4">
    <name type="scientific">Planktothrix agardhii (strain NIVA-CYA 126/8)</name>
    <dbReference type="NCBI Taxonomy" id="388467"/>
    <lineage>
        <taxon>Bacteria</taxon>
        <taxon>Bacillati</taxon>
        <taxon>Cyanobacteriota</taxon>
        <taxon>Cyanophyceae</taxon>
        <taxon>Oscillatoriophycideae</taxon>
        <taxon>Oscillatoriales</taxon>
        <taxon>Microcoleaceae</taxon>
        <taxon>Planktothrix</taxon>
    </lineage>
</organism>
<dbReference type="GO" id="GO:0016787">
    <property type="term" value="F:hydrolase activity"/>
    <property type="evidence" value="ECO:0007669"/>
    <property type="project" value="UniProtKB-KW"/>
</dbReference>
<dbReference type="STRING" id="388467.A19Y_0891"/>
<feature type="region of interest" description="Disordered" evidence="1">
    <location>
        <begin position="1"/>
        <end position="21"/>
    </location>
</feature>
<dbReference type="AlphaFoldDB" id="A0A073CPT3"/>
<keyword evidence="4" id="KW-1185">Reference proteome</keyword>
<dbReference type="HOGENOM" id="CLU_168129_0_0_3"/>
<dbReference type="SMART" id="SM00930">
    <property type="entry name" value="NIL"/>
    <property type="match status" value="1"/>
</dbReference>
<evidence type="ECO:0000259" key="2">
    <source>
        <dbReference type="SMART" id="SM00930"/>
    </source>
</evidence>
<evidence type="ECO:0000313" key="3">
    <source>
        <dbReference type="EMBL" id="KEI66030.1"/>
    </source>
</evidence>
<gene>
    <name evidence="3" type="ORF">A19Y_0891</name>
</gene>
<evidence type="ECO:0000313" key="4">
    <source>
        <dbReference type="Proteomes" id="UP000027395"/>
    </source>
</evidence>
<dbReference type="EMBL" id="CM002803">
    <property type="protein sequence ID" value="KEI66030.1"/>
    <property type="molecule type" value="Genomic_DNA"/>
</dbReference>
<dbReference type="InterPro" id="IPR045865">
    <property type="entry name" value="ACT-like_dom_sf"/>
</dbReference>
<dbReference type="EC" id="3.6.3.-" evidence="3"/>
<dbReference type="RefSeq" id="WP_081694482.1">
    <property type="nucleotide sequence ID" value="NZ_CM002803.1"/>
</dbReference>
<dbReference type="SUPFAM" id="SSF55021">
    <property type="entry name" value="ACT-like"/>
    <property type="match status" value="1"/>
</dbReference>
<feature type="compositionally biased region" description="Polar residues" evidence="1">
    <location>
        <begin position="1"/>
        <end position="16"/>
    </location>
</feature>
<reference evidence="3 4" key="1">
    <citation type="journal article" date="2014" name="Appl. Environ. Microbiol.">
        <title>Elucidation of insertion elements encoded on plasmids and in vitro construction of shuttle vectors from the toxic cyanobacterium Planktothrix.</title>
        <authorList>
            <person name="Christiansen G."/>
            <person name="Goesmann A."/>
            <person name="Kurmayer R."/>
        </authorList>
    </citation>
    <scope>NUCLEOTIDE SEQUENCE [LARGE SCALE GENOMIC DNA]</scope>
    <source>
        <strain evidence="3 4">NIVA-CYA 126/8</strain>
    </source>
</reference>
<dbReference type="Proteomes" id="UP000027395">
    <property type="component" value="Chromosome"/>
</dbReference>
<sequence length="108" mass="12291">MSLNSPNIDQENTDLSGLNAREKYQSDSRIRVRIPKEYHQEPVISRLASDYGLQVNIIGAILGQNAREDGWFDLLLKGTPQQIDSALIYLSDLDVEIWRDSKSEVDGW</sequence>
<dbReference type="PATRIC" id="fig|388467.6.peg.827"/>
<keyword evidence="3" id="KW-0378">Hydrolase</keyword>
<evidence type="ECO:0000256" key="1">
    <source>
        <dbReference type="SAM" id="MobiDB-lite"/>
    </source>
</evidence>
<dbReference type="eggNOG" id="COG1135">
    <property type="taxonomic scope" value="Bacteria"/>
</dbReference>
<dbReference type="InterPro" id="IPR018449">
    <property type="entry name" value="NIL_domain"/>
</dbReference>
<dbReference type="Gene3D" id="3.30.70.260">
    <property type="match status" value="1"/>
</dbReference>
<name>A0A073CPT3_PLAA1</name>
<dbReference type="Pfam" id="PF09383">
    <property type="entry name" value="NIL"/>
    <property type="match status" value="1"/>
</dbReference>
<protein>
    <submittedName>
        <fullName evidence="3">ABC-type metal ion transport system</fullName>
        <ecNumber evidence="3">3.6.3.-</ecNumber>
    </submittedName>
</protein>
<feature type="domain" description="NIL" evidence="2">
    <location>
        <begin position="26"/>
        <end position="100"/>
    </location>
</feature>
<accession>A0A073CPT3</accession>
<proteinExistence type="predicted"/>